<evidence type="ECO:0000313" key="3">
    <source>
        <dbReference type="Proteomes" id="UP000534783"/>
    </source>
</evidence>
<gene>
    <name evidence="2" type="ORF">MNODULE_22490</name>
</gene>
<dbReference type="SUPFAM" id="SSF56935">
    <property type="entry name" value="Porins"/>
    <property type="match status" value="1"/>
</dbReference>
<dbReference type="InterPro" id="IPR012910">
    <property type="entry name" value="Plug_dom"/>
</dbReference>
<name>A0A7X6DVA5_9BACT</name>
<proteinExistence type="predicted"/>
<dbReference type="Gene3D" id="2.170.130.10">
    <property type="entry name" value="TonB-dependent receptor, plug domain"/>
    <property type="match status" value="1"/>
</dbReference>
<accession>A0A7X6DVA5</accession>
<dbReference type="AlphaFoldDB" id="A0A7X6DVA5"/>
<feature type="domain" description="TonB-dependent receptor plug" evidence="1">
    <location>
        <begin position="7"/>
        <end position="36"/>
    </location>
</feature>
<dbReference type="Proteomes" id="UP000534783">
    <property type="component" value="Unassembled WGS sequence"/>
</dbReference>
<keyword evidence="2" id="KW-0675">Receptor</keyword>
<comment type="caution">
    <text evidence="2">The sequence shown here is derived from an EMBL/GenBank/DDBJ whole genome shotgun (WGS) entry which is preliminary data.</text>
</comment>
<protein>
    <submittedName>
        <fullName evidence="2">TonB-dependent receptor plug domain-containing protein</fullName>
    </submittedName>
</protein>
<dbReference type="InterPro" id="IPR037066">
    <property type="entry name" value="Plug_dom_sf"/>
</dbReference>
<sequence length="36" mass="3879">MDRPSTSPQIGAADIERIEIVKEATSALYGSEAWEG</sequence>
<dbReference type="Pfam" id="PF07715">
    <property type="entry name" value="Plug"/>
    <property type="match status" value="1"/>
</dbReference>
<organism evidence="2 3">
    <name type="scientific">Candidatus Manganitrophus noduliformans</name>
    <dbReference type="NCBI Taxonomy" id="2606439"/>
    <lineage>
        <taxon>Bacteria</taxon>
        <taxon>Pseudomonadati</taxon>
        <taxon>Nitrospirota</taxon>
        <taxon>Nitrospiria</taxon>
        <taxon>Candidatus Troglogloeales</taxon>
        <taxon>Candidatus Manganitrophaceae</taxon>
        <taxon>Candidatus Manganitrophus</taxon>
    </lineage>
</organism>
<dbReference type="EMBL" id="VTOW01000008">
    <property type="protein sequence ID" value="NKE73533.1"/>
    <property type="molecule type" value="Genomic_DNA"/>
</dbReference>
<evidence type="ECO:0000313" key="2">
    <source>
        <dbReference type="EMBL" id="NKE73533.1"/>
    </source>
</evidence>
<reference evidence="2 3" key="1">
    <citation type="journal article" date="2020" name="Nature">
        <title>Bacterial chemolithoautotrophy via manganese oxidation.</title>
        <authorList>
            <person name="Yu H."/>
            <person name="Leadbetter J.R."/>
        </authorList>
    </citation>
    <scope>NUCLEOTIDE SEQUENCE [LARGE SCALE GENOMIC DNA]</scope>
    <source>
        <strain evidence="2 3">Mn-1</strain>
    </source>
</reference>
<evidence type="ECO:0000259" key="1">
    <source>
        <dbReference type="Pfam" id="PF07715"/>
    </source>
</evidence>
<keyword evidence="3" id="KW-1185">Reference proteome</keyword>